<gene>
    <name evidence="1" type="ORF">NP493_681g01045</name>
</gene>
<evidence type="ECO:0000313" key="2">
    <source>
        <dbReference type="Proteomes" id="UP001209878"/>
    </source>
</evidence>
<accession>A0AAD9KRT0</accession>
<dbReference type="Proteomes" id="UP001209878">
    <property type="component" value="Unassembled WGS sequence"/>
</dbReference>
<reference evidence="1" key="1">
    <citation type="journal article" date="2023" name="Mol. Biol. Evol.">
        <title>Third-Generation Sequencing Reveals the Adaptive Role of the Epigenome in Three Deep-Sea Polychaetes.</title>
        <authorList>
            <person name="Perez M."/>
            <person name="Aroh O."/>
            <person name="Sun Y."/>
            <person name="Lan Y."/>
            <person name="Juniper S.K."/>
            <person name="Young C.R."/>
            <person name="Angers B."/>
            <person name="Qian P.Y."/>
        </authorList>
    </citation>
    <scope>NUCLEOTIDE SEQUENCE</scope>
    <source>
        <strain evidence="1">R07B-5</strain>
    </source>
</reference>
<sequence>MHTLFPSPGQSCVSFLLANCNPLVVVCRCKVVVSEDGHWPVSMCYGSFCSAAFYLENHCNRNPPHLNCPNFLSSTFVNQQHCLHVLYTALTFQYHEIVTTLILCNKSVKIVGKDLYECKMPL</sequence>
<proteinExistence type="predicted"/>
<name>A0AAD9KRT0_RIDPI</name>
<keyword evidence="2" id="KW-1185">Reference proteome</keyword>
<organism evidence="1 2">
    <name type="scientific">Ridgeia piscesae</name>
    <name type="common">Tubeworm</name>
    <dbReference type="NCBI Taxonomy" id="27915"/>
    <lineage>
        <taxon>Eukaryota</taxon>
        <taxon>Metazoa</taxon>
        <taxon>Spiralia</taxon>
        <taxon>Lophotrochozoa</taxon>
        <taxon>Annelida</taxon>
        <taxon>Polychaeta</taxon>
        <taxon>Sedentaria</taxon>
        <taxon>Canalipalpata</taxon>
        <taxon>Sabellida</taxon>
        <taxon>Siboglinidae</taxon>
        <taxon>Ridgeia</taxon>
    </lineage>
</organism>
<evidence type="ECO:0000313" key="1">
    <source>
        <dbReference type="EMBL" id="KAK2176132.1"/>
    </source>
</evidence>
<dbReference type="AlphaFoldDB" id="A0AAD9KRT0"/>
<dbReference type="EMBL" id="JAODUO010000681">
    <property type="protein sequence ID" value="KAK2176132.1"/>
    <property type="molecule type" value="Genomic_DNA"/>
</dbReference>
<protein>
    <submittedName>
        <fullName evidence="1">Uncharacterized protein</fullName>
    </submittedName>
</protein>
<comment type="caution">
    <text evidence="1">The sequence shown here is derived from an EMBL/GenBank/DDBJ whole genome shotgun (WGS) entry which is preliminary data.</text>
</comment>